<keyword evidence="8 9" id="KW-0472">Membrane</keyword>
<dbReference type="Pfam" id="PF01252">
    <property type="entry name" value="Peptidase_A8"/>
    <property type="match status" value="1"/>
</dbReference>
<evidence type="ECO:0000256" key="2">
    <source>
        <dbReference type="ARBA" id="ARBA00022475"/>
    </source>
</evidence>
<keyword evidence="13" id="KW-1185">Reference proteome</keyword>
<feature type="transmembrane region" description="Helical" evidence="9">
    <location>
        <begin position="155"/>
        <end position="172"/>
    </location>
</feature>
<accession>A0ABW2J658</accession>
<dbReference type="PANTHER" id="PTHR33695">
    <property type="entry name" value="LIPOPROTEIN SIGNAL PEPTIDASE"/>
    <property type="match status" value="1"/>
</dbReference>
<comment type="catalytic activity">
    <reaction evidence="9 10">
        <text>Release of signal peptides from bacterial membrane prolipoproteins. Hydrolyzes -Xaa-Yaa-Zaa-|-(S,diacylglyceryl)Cys-, in which Xaa is hydrophobic (preferably Leu), and Yaa (Ala or Ser) and Zaa (Gly or Ala) have small, neutral side chains.</text>
        <dbReference type="EC" id="3.4.23.36"/>
    </reaction>
</comment>
<keyword evidence="4 9" id="KW-0812">Transmembrane</keyword>
<protein>
    <recommendedName>
        <fullName evidence="9">Lipoprotein signal peptidase</fullName>
        <ecNumber evidence="9">3.4.23.36</ecNumber>
    </recommendedName>
    <alternativeName>
        <fullName evidence="9">Prolipoprotein signal peptidase</fullName>
    </alternativeName>
    <alternativeName>
        <fullName evidence="9">Signal peptidase II</fullName>
        <shortName evidence="9">SPase II</shortName>
    </alternativeName>
</protein>
<keyword evidence="2 9" id="KW-1003">Cell membrane</keyword>
<comment type="caution">
    <text evidence="12">The sequence shown here is derived from an EMBL/GenBank/DDBJ whole genome shotgun (WGS) entry which is preliminary data.</text>
</comment>
<dbReference type="Proteomes" id="UP001596379">
    <property type="component" value="Unassembled WGS sequence"/>
</dbReference>
<dbReference type="PROSITE" id="PS00855">
    <property type="entry name" value="SPASE_II"/>
    <property type="match status" value="1"/>
</dbReference>
<evidence type="ECO:0000256" key="5">
    <source>
        <dbReference type="ARBA" id="ARBA00022750"/>
    </source>
</evidence>
<dbReference type="GO" id="GO:0004190">
    <property type="term" value="F:aspartic-type endopeptidase activity"/>
    <property type="evidence" value="ECO:0007669"/>
    <property type="project" value="UniProtKB-EC"/>
</dbReference>
<comment type="caution">
    <text evidence="9">Lacks conserved residue(s) required for the propagation of feature annotation.</text>
</comment>
<dbReference type="PANTHER" id="PTHR33695:SF1">
    <property type="entry name" value="LIPOPROTEIN SIGNAL PEPTIDASE"/>
    <property type="match status" value="1"/>
</dbReference>
<evidence type="ECO:0000313" key="12">
    <source>
        <dbReference type="EMBL" id="MFC7298984.1"/>
    </source>
</evidence>
<comment type="pathway">
    <text evidence="9">Protein modification; lipoprotein biosynthesis (signal peptide cleavage).</text>
</comment>
<evidence type="ECO:0000256" key="1">
    <source>
        <dbReference type="ARBA" id="ARBA00006139"/>
    </source>
</evidence>
<evidence type="ECO:0000256" key="4">
    <source>
        <dbReference type="ARBA" id="ARBA00022692"/>
    </source>
</evidence>
<proteinExistence type="inferred from homology"/>
<evidence type="ECO:0000256" key="9">
    <source>
        <dbReference type="HAMAP-Rule" id="MF_00161"/>
    </source>
</evidence>
<name>A0ABW2J658_9BURK</name>
<dbReference type="EC" id="3.4.23.36" evidence="9"/>
<dbReference type="PRINTS" id="PR00781">
    <property type="entry name" value="LIPOSIGPTASE"/>
</dbReference>
<evidence type="ECO:0000256" key="3">
    <source>
        <dbReference type="ARBA" id="ARBA00022670"/>
    </source>
</evidence>
<feature type="active site" evidence="9">
    <location>
        <position position="141"/>
    </location>
</feature>
<comment type="function">
    <text evidence="9 10">This protein specifically catalyzes the removal of signal peptides from prolipoproteins.</text>
</comment>
<keyword evidence="7 9" id="KW-1133">Transmembrane helix</keyword>
<feature type="transmembrane region" description="Helical" evidence="9">
    <location>
        <begin position="116"/>
        <end position="135"/>
    </location>
</feature>
<evidence type="ECO:0000256" key="6">
    <source>
        <dbReference type="ARBA" id="ARBA00022801"/>
    </source>
</evidence>
<sequence>MARGLTFFYQKMIDSVKNIVHEPHTQPVRWRWWLIALGLLTSDIVSKIAVQRYMPYGESIPFTGFFNLVHTWNTGAAFSFLANAGGWQRYFFLAVAIGASIWLASELRKGQPTLKALSYSLIMGGALGNGVDRALRGYVVDYLDFHLGGWHWPAFNIADIGIVCGAALLILAEMRQAKSSA</sequence>
<evidence type="ECO:0000313" key="13">
    <source>
        <dbReference type="Proteomes" id="UP001596379"/>
    </source>
</evidence>
<evidence type="ECO:0000256" key="10">
    <source>
        <dbReference type="RuleBase" id="RU000594"/>
    </source>
</evidence>
<dbReference type="NCBIfam" id="TIGR00077">
    <property type="entry name" value="lspA"/>
    <property type="match status" value="1"/>
</dbReference>
<feature type="transmembrane region" description="Helical" evidence="9">
    <location>
        <begin position="87"/>
        <end position="104"/>
    </location>
</feature>
<reference evidence="13" key="1">
    <citation type="journal article" date="2019" name="Int. J. Syst. Evol. Microbiol.">
        <title>The Global Catalogue of Microorganisms (GCM) 10K type strain sequencing project: providing services to taxonomists for standard genome sequencing and annotation.</title>
        <authorList>
            <consortium name="The Broad Institute Genomics Platform"/>
            <consortium name="The Broad Institute Genome Sequencing Center for Infectious Disease"/>
            <person name="Wu L."/>
            <person name="Ma J."/>
        </authorList>
    </citation>
    <scope>NUCLEOTIDE SEQUENCE [LARGE SCALE GENOMIC DNA]</scope>
    <source>
        <strain evidence="13">CCUG 36956</strain>
    </source>
</reference>
<evidence type="ECO:0000256" key="8">
    <source>
        <dbReference type="ARBA" id="ARBA00023136"/>
    </source>
</evidence>
<keyword evidence="3 9" id="KW-0645">Protease</keyword>
<organism evidence="12 13">
    <name type="scientific">Herminiimonas aquatilis</name>
    <dbReference type="NCBI Taxonomy" id="345342"/>
    <lineage>
        <taxon>Bacteria</taxon>
        <taxon>Pseudomonadati</taxon>
        <taxon>Pseudomonadota</taxon>
        <taxon>Betaproteobacteria</taxon>
        <taxon>Burkholderiales</taxon>
        <taxon>Oxalobacteraceae</taxon>
        <taxon>Herminiimonas</taxon>
    </lineage>
</organism>
<comment type="subcellular location">
    <subcellularLocation>
        <location evidence="9">Cell membrane</location>
        <topology evidence="9">Multi-pass membrane protein</topology>
    </subcellularLocation>
</comment>
<gene>
    <name evidence="9 12" type="primary">lspA</name>
    <name evidence="12" type="ORF">ACFQO0_11125</name>
</gene>
<dbReference type="EMBL" id="JBHTCC010000002">
    <property type="protein sequence ID" value="MFC7298984.1"/>
    <property type="molecule type" value="Genomic_DNA"/>
</dbReference>
<keyword evidence="6 9" id="KW-0378">Hydrolase</keyword>
<evidence type="ECO:0000256" key="11">
    <source>
        <dbReference type="RuleBase" id="RU004181"/>
    </source>
</evidence>
<keyword evidence="5 9" id="KW-0064">Aspartyl protease</keyword>
<dbReference type="InterPro" id="IPR001872">
    <property type="entry name" value="Peptidase_A8"/>
</dbReference>
<comment type="similarity">
    <text evidence="1 9 11">Belongs to the peptidase A8 family.</text>
</comment>
<feature type="active site" evidence="9">
    <location>
        <position position="159"/>
    </location>
</feature>
<dbReference type="HAMAP" id="MF_00161">
    <property type="entry name" value="LspA"/>
    <property type="match status" value="1"/>
</dbReference>
<evidence type="ECO:0000256" key="7">
    <source>
        <dbReference type="ARBA" id="ARBA00022989"/>
    </source>
</evidence>